<keyword evidence="4" id="KW-1185">Reference proteome</keyword>
<dbReference type="InterPro" id="IPR036163">
    <property type="entry name" value="HMA_dom_sf"/>
</dbReference>
<dbReference type="GO" id="GO:0006825">
    <property type="term" value="P:copper ion transport"/>
    <property type="evidence" value="ECO:0007669"/>
    <property type="project" value="InterPro"/>
</dbReference>
<dbReference type="EMBL" id="JABMCB010000169">
    <property type="protein sequence ID" value="NUU75361.1"/>
    <property type="molecule type" value="Genomic_DNA"/>
</dbReference>
<keyword evidence="1" id="KW-0479">Metal-binding</keyword>
<organism evidence="3 4">
    <name type="scientific">Paenibacillus xylanilyticus</name>
    <dbReference type="NCBI Taxonomy" id="248903"/>
    <lineage>
        <taxon>Bacteria</taxon>
        <taxon>Bacillati</taxon>
        <taxon>Bacillota</taxon>
        <taxon>Bacilli</taxon>
        <taxon>Bacillales</taxon>
        <taxon>Paenibacillaceae</taxon>
        <taxon>Paenibacillus</taxon>
    </lineage>
</organism>
<accession>A0A7Y6BVS5</accession>
<dbReference type="Proteomes" id="UP000526125">
    <property type="component" value="Unassembled WGS sequence"/>
</dbReference>
<dbReference type="CDD" id="cd00371">
    <property type="entry name" value="HMA"/>
    <property type="match status" value="1"/>
</dbReference>
<feature type="domain" description="HMA" evidence="2">
    <location>
        <begin position="2"/>
        <end position="66"/>
    </location>
</feature>
<dbReference type="InterPro" id="IPR000428">
    <property type="entry name" value="Cu-bd"/>
</dbReference>
<evidence type="ECO:0000259" key="2">
    <source>
        <dbReference type="PROSITE" id="PS50846"/>
    </source>
</evidence>
<evidence type="ECO:0000313" key="4">
    <source>
        <dbReference type="Proteomes" id="UP000526125"/>
    </source>
</evidence>
<dbReference type="PROSITE" id="PS50846">
    <property type="entry name" value="HMA_2"/>
    <property type="match status" value="1"/>
</dbReference>
<dbReference type="Gene3D" id="3.30.70.100">
    <property type="match status" value="1"/>
</dbReference>
<evidence type="ECO:0000256" key="1">
    <source>
        <dbReference type="ARBA" id="ARBA00022723"/>
    </source>
</evidence>
<gene>
    <name evidence="3" type="ORF">HP552_08980</name>
</gene>
<name>A0A7Y6BVS5_9BACL</name>
<dbReference type="SUPFAM" id="SSF55008">
    <property type="entry name" value="HMA, heavy metal-associated domain"/>
    <property type="match status" value="1"/>
</dbReference>
<dbReference type="FunFam" id="3.30.70.100:FF:000001">
    <property type="entry name" value="ATPase copper transporting beta"/>
    <property type="match status" value="1"/>
</dbReference>
<reference evidence="3 4" key="1">
    <citation type="submission" date="2020-05" db="EMBL/GenBank/DDBJ databases">
        <title>Genome Sequencing of Type Strains.</title>
        <authorList>
            <person name="Lemaire J.F."/>
            <person name="Inderbitzin P."/>
            <person name="Gregorio O.A."/>
            <person name="Collins S.B."/>
            <person name="Wespe N."/>
            <person name="Knight-Connoni V."/>
        </authorList>
    </citation>
    <scope>NUCLEOTIDE SEQUENCE [LARGE SCALE GENOMIC DNA]</scope>
    <source>
        <strain evidence="3 4">LMG 21957</strain>
    </source>
</reference>
<dbReference type="Pfam" id="PF00403">
    <property type="entry name" value="HMA"/>
    <property type="match status" value="1"/>
</dbReference>
<dbReference type="RefSeq" id="WP_024634434.1">
    <property type="nucleotide sequence ID" value="NZ_JABMCB010000169.1"/>
</dbReference>
<protein>
    <submittedName>
        <fullName evidence="3">Heavy-metal-associated domain-containing protein</fullName>
    </submittedName>
</protein>
<proteinExistence type="predicted"/>
<dbReference type="PRINTS" id="PR00944">
    <property type="entry name" value="CUEXPORT"/>
</dbReference>
<sequence length="67" mass="7328">MENVTLKVKGMSCGHCVNSIEGALNQIGVEGKVILAEGKVEVKFDETKLEFSDIKEAIENQGYDIVE</sequence>
<dbReference type="GO" id="GO:0005507">
    <property type="term" value="F:copper ion binding"/>
    <property type="evidence" value="ECO:0007669"/>
    <property type="project" value="InterPro"/>
</dbReference>
<evidence type="ECO:0000313" key="3">
    <source>
        <dbReference type="EMBL" id="NUU75361.1"/>
    </source>
</evidence>
<dbReference type="InterPro" id="IPR006121">
    <property type="entry name" value="HMA_dom"/>
</dbReference>
<comment type="caution">
    <text evidence="3">The sequence shown here is derived from an EMBL/GenBank/DDBJ whole genome shotgun (WGS) entry which is preliminary data.</text>
</comment>
<dbReference type="AlphaFoldDB" id="A0A7Y6BVS5"/>